<name>A0A1J1HKZ7_9DIPT</name>
<dbReference type="AlphaFoldDB" id="A0A1J1HKZ7"/>
<keyword evidence="2" id="KW-1185">Reference proteome</keyword>
<reference evidence="1 2" key="1">
    <citation type="submission" date="2015-04" db="EMBL/GenBank/DDBJ databases">
        <authorList>
            <person name="Syromyatnikov M.Y."/>
            <person name="Popov V.N."/>
        </authorList>
    </citation>
    <scope>NUCLEOTIDE SEQUENCE [LARGE SCALE GENOMIC DNA]</scope>
</reference>
<protein>
    <submittedName>
        <fullName evidence="1">CLUMA_CG001991, isoform A</fullName>
    </submittedName>
</protein>
<dbReference type="EMBL" id="CVRI01000006">
    <property type="protein sequence ID" value="CRK88210.1"/>
    <property type="molecule type" value="Genomic_DNA"/>
</dbReference>
<sequence>MYKCNKNVKGSVDEIPLQTFDCTYNELVEIKTEAKSSYLKAFEEDNFIEFKKLIKKSITLRFLESSRRRTHQIFTQPTEVEMSDFEEILQANKYAAKYISFVLEYFQLYNDELFVSSKNKAGKTLIYYVGSSKNIENLLSFLIFDWFNLSGKKSVNYALVIKGREFKNAFAMSLFEKLYEILEDESNKIFHEICMRVIYQFLHEVSSIEATEEFFEIHDLCIDKVFKLKNQKYLEKILQIFVVFLIENESEIMKIKDTFMSVIKSEEMENFFRVAFLLKEGKKKEFQRKLATWIESYEKIFGKYHKVILKPHLQLLFNIVKRLNMNSLGEFMLRKYSFLGVNYTIVEIFHDQQDFQRFIISQPKFSELNELSDKVTENNFTHCDLNEILNDYMNYDNKEINELKTFIFGRNIANNDFHNETIFEQILSTPNASNTIELIWKVFKLKNLKELLIF</sequence>
<accession>A0A1J1HKZ7</accession>
<dbReference type="Proteomes" id="UP000183832">
    <property type="component" value="Unassembled WGS sequence"/>
</dbReference>
<proteinExistence type="predicted"/>
<evidence type="ECO:0000313" key="2">
    <source>
        <dbReference type="Proteomes" id="UP000183832"/>
    </source>
</evidence>
<gene>
    <name evidence="1" type="ORF">CLUMA_CG001991</name>
</gene>
<evidence type="ECO:0000313" key="1">
    <source>
        <dbReference type="EMBL" id="CRK88210.1"/>
    </source>
</evidence>
<dbReference type="OrthoDB" id="7799462at2759"/>
<feature type="non-terminal residue" evidence="1">
    <location>
        <position position="454"/>
    </location>
</feature>
<organism evidence="1 2">
    <name type="scientific">Clunio marinus</name>
    <dbReference type="NCBI Taxonomy" id="568069"/>
    <lineage>
        <taxon>Eukaryota</taxon>
        <taxon>Metazoa</taxon>
        <taxon>Ecdysozoa</taxon>
        <taxon>Arthropoda</taxon>
        <taxon>Hexapoda</taxon>
        <taxon>Insecta</taxon>
        <taxon>Pterygota</taxon>
        <taxon>Neoptera</taxon>
        <taxon>Endopterygota</taxon>
        <taxon>Diptera</taxon>
        <taxon>Nematocera</taxon>
        <taxon>Chironomoidea</taxon>
        <taxon>Chironomidae</taxon>
        <taxon>Clunio</taxon>
    </lineage>
</organism>